<dbReference type="EMBL" id="HBNR01034893">
    <property type="protein sequence ID" value="CAE4590402.1"/>
    <property type="molecule type" value="Transcribed_RNA"/>
</dbReference>
<dbReference type="GO" id="GO:0005509">
    <property type="term" value="F:calcium ion binding"/>
    <property type="evidence" value="ECO:0007669"/>
    <property type="project" value="InterPro"/>
</dbReference>
<evidence type="ECO:0000256" key="2">
    <source>
        <dbReference type="SAM" id="MobiDB-lite"/>
    </source>
</evidence>
<feature type="coiled-coil region" evidence="1">
    <location>
        <begin position="1103"/>
        <end position="1157"/>
    </location>
</feature>
<reference evidence="5" key="1">
    <citation type="submission" date="2021-01" db="EMBL/GenBank/DDBJ databases">
        <authorList>
            <person name="Corre E."/>
            <person name="Pelletier E."/>
            <person name="Niang G."/>
            <person name="Scheremetjew M."/>
            <person name="Finn R."/>
            <person name="Kale V."/>
            <person name="Holt S."/>
            <person name="Cochrane G."/>
            <person name="Meng A."/>
            <person name="Brown T."/>
            <person name="Cohen L."/>
        </authorList>
    </citation>
    <scope>NUCLEOTIDE SEQUENCE</scope>
    <source>
        <strain evidence="5">CCMP3105</strain>
    </source>
</reference>
<organism evidence="5">
    <name type="scientific">Alexandrium monilatum</name>
    <dbReference type="NCBI Taxonomy" id="311494"/>
    <lineage>
        <taxon>Eukaryota</taxon>
        <taxon>Sar</taxon>
        <taxon>Alveolata</taxon>
        <taxon>Dinophyceae</taxon>
        <taxon>Gonyaulacales</taxon>
        <taxon>Pyrocystaceae</taxon>
        <taxon>Alexandrium</taxon>
    </lineage>
</organism>
<evidence type="ECO:0000313" key="4">
    <source>
        <dbReference type="EMBL" id="CAE4590402.1"/>
    </source>
</evidence>
<feature type="domain" description="EF-hand" evidence="3">
    <location>
        <begin position="1228"/>
        <end position="1263"/>
    </location>
</feature>
<evidence type="ECO:0000256" key="1">
    <source>
        <dbReference type="SAM" id="Coils"/>
    </source>
</evidence>
<dbReference type="PROSITE" id="PS50222">
    <property type="entry name" value="EF_HAND_2"/>
    <property type="match status" value="1"/>
</dbReference>
<dbReference type="InterPro" id="IPR002048">
    <property type="entry name" value="EF_hand_dom"/>
</dbReference>
<feature type="compositionally biased region" description="Low complexity" evidence="2">
    <location>
        <begin position="60"/>
        <end position="80"/>
    </location>
</feature>
<keyword evidence="1" id="KW-0175">Coiled coil</keyword>
<feature type="compositionally biased region" description="Polar residues" evidence="2">
    <location>
        <begin position="24"/>
        <end position="41"/>
    </location>
</feature>
<name>A0A6T1AMQ0_9DINO</name>
<accession>A0A6T1AMQ0</accession>
<feature type="coiled-coil region" evidence="1">
    <location>
        <begin position="632"/>
        <end position="689"/>
    </location>
</feature>
<protein>
    <recommendedName>
        <fullName evidence="3">EF-hand domain-containing protein</fullName>
    </recommendedName>
</protein>
<dbReference type="EMBL" id="HBNR01034894">
    <property type="protein sequence ID" value="CAE4590405.1"/>
    <property type="molecule type" value="Transcribed_RNA"/>
</dbReference>
<feature type="coiled-coil region" evidence="1">
    <location>
        <begin position="308"/>
        <end position="335"/>
    </location>
</feature>
<feature type="region of interest" description="Disordered" evidence="2">
    <location>
        <begin position="1"/>
        <end position="102"/>
    </location>
</feature>
<gene>
    <name evidence="4" type="ORF">AMON00008_LOCUS23927</name>
    <name evidence="5" type="ORF">AMON00008_LOCUS23928</name>
</gene>
<proteinExistence type="predicted"/>
<sequence>MLPHRLPPCPAQRAKGMDMAMLSSAGQGQGNAHWQPQTRQSGGWEKGGGKGNTPPPPPRQGQQYQQPQRSPGGAPSKGAPYGKGGPGGPPAPETYVVTTRGGDSNEVVVRTLVGEYVEHGSNHGRKVYKRSSASNGEPVDVFLYFWDSRDGPNLEGWWFGNQLGGSQVWSHCNSSAMTPPSSGWRIPWDGAVRNTIVVSPKGQPQNQQEAAQFEERFRQLSYIAAEAQSAAKSALDQAKAVAGDYSNPEGLKAGEDLLVPQVSVLNDLMSRIVQGQQGASGEPLRQFSSLGTTIRAAHQALTAELTKIRQGRSQAEQSEKQKAAEEKEAATLEGVLQEGTLKTNAAEDAVEKAMITNEMIAAGGEDMEEVKRAVSQTEQAAQDAQKAIGEARIYLNAKQAASRRFESDKVKEEASSKLSKLQQQLQEAQGKLNPLKNVRQDFQQRAAVQKLIQEVLEKLSPAEVEVDKAEEATLMLTGDGLTKEAMTDAEQAMVHAGEELTAASKFIEQKKRPAQGLALTELQKMEDRIRASQQRLQGLKGKQKEAAETVTCEAMLKEAQEKLLHVAECVSKVADAEGPFLMGVEELPLEETLAAVKDCETAATTANTAVSVARMFIATKIVEAKRFSPGPSKESQEKLKGFQTELERFTQKLAELKKNTATRKKAATMREAEAEVHKAEELAKKVGESAAAFEDDVKLLQLSSKEIRTASDETIKAEQLANAALSEARKFITQRQIESKGKDMSAEVSAELIKYQTRLSTAQAEVGKYKKLSATVEQRLQAKKSIEDAQNKLKGAEEKVAKVCAMVEAMGTEEQPPAEGAQGEDGAEAKDKDGEGAPAGGLKAVEHAAAEAQVALKTVARYIETQCRMQGIAKDEISKLQPLVKQAQEMLDSRVATMRERAEKALVDSLLKESEARVKEAEDCVAKVTEAEAACAKEETTVDQASSALHDLETGLQAAHSAVGGAKTFLAMKRLAAKRLSEKSAKGTADQLSEFQARLDAVGKRLGEAKKGLADRKLATVKREVAEKVVQVEQHVATADEATKALIDGGTEVDAEDMKKACEKAGTAQQEAQTVLAATRTLLMNRQKDTKTTSTESSIMGEIAKMLEKLSSIQADLDKQKALLREQEHKFVAQRLMKDATDLVDDLEKQLESTTEISAPLASDKEDFAAGVFLTQAIGAVKKHMKNASKSSQDIVAAISEGGTIAKAKFISFCQGLSELKEEEDDVLSEEQLESAFSRLDVKGTGEVQPDDILEHLRIRFICSTVVSMTEALSVKGGKTLRKLEKEEIVDALEEPSKDESVGLMRVKCKAEKDGKEGYITVSGNQGTVYLEPYSPHVALQKKTEKALLDLAEAAKEAGKYLEQKAEELKAVRAGPLADTKAELARLRPRVSKVQYTLSQIRKKVVDFEKRMSQRVEAERKKRQEAAQRKICAAMIADVEALVTSSTSAVDAALPAAETLVADRGKELENPLKAMDEAEQGLEAALQSIEKTQASIKERMDEIKTSQSGPFSEARSSLVKLKVKVGALDSRCKKQMNALRGARKQVAQDAQQAVASALRAHVQQKGMKADELFTKLSGGKSDVPAKKMREFVVKIPKHGLKDVQLDLGFDGYSAGVPRLAFLEMLQEYYRCVKDISLTTSFKVKESKTVRKLLSGEVVEVLEAATVDEDTGLPRMKCRSLKDDKEGWVTLSGNKGTNFAEKCAKPYYCCEEEVPATSAFESSSAEAFKAKVGEVLEVLLGPQKEPPMEHQRLKGRASKDGKAGWVAVKDLQGNVNLEAQKLLVCKAGIVLTVSFDITEGKAVRKLETGETLEIIEGPTEDTMRGLSRVKAKAKKDGKEGWVTMKGNQGTSYVEETSRHYVCKRAVALESRFQTGSPTLRMLEEGEVFEGIDEPSVEKKEGPNRVKGRNLSTDAVGWFSVGAKNVQPWSPHYKCVQATTMTDGLDITKAKTVRKLEPGELLTALDPPVLEPDSGVMRVRARGEKDGKVGFVSVRGNQGTPILKPVLV</sequence>
<evidence type="ECO:0000259" key="3">
    <source>
        <dbReference type="PROSITE" id="PS50222"/>
    </source>
</evidence>
<feature type="coiled-coil region" evidence="1">
    <location>
        <begin position="772"/>
        <end position="806"/>
    </location>
</feature>
<evidence type="ECO:0000313" key="5">
    <source>
        <dbReference type="EMBL" id="CAE4590405.1"/>
    </source>
</evidence>
<feature type="region of interest" description="Disordered" evidence="2">
    <location>
        <begin position="811"/>
        <end position="840"/>
    </location>
</feature>
<feature type="compositionally biased region" description="Pro residues" evidence="2">
    <location>
        <begin position="1"/>
        <end position="10"/>
    </location>
</feature>
<feature type="coiled-coil region" evidence="1">
    <location>
        <begin position="411"/>
        <end position="472"/>
    </location>
</feature>